<feature type="compositionally biased region" description="Basic and acidic residues" evidence="2">
    <location>
        <begin position="723"/>
        <end position="734"/>
    </location>
</feature>
<accession>A0A4S4ET60</accession>
<feature type="region of interest" description="Disordered" evidence="2">
    <location>
        <begin position="560"/>
        <end position="599"/>
    </location>
</feature>
<evidence type="ECO:0000256" key="1">
    <source>
        <dbReference type="ARBA" id="ARBA00023242"/>
    </source>
</evidence>
<evidence type="ECO:0000256" key="2">
    <source>
        <dbReference type="SAM" id="MobiDB-lite"/>
    </source>
</evidence>
<dbReference type="GO" id="GO:0003677">
    <property type="term" value="F:DNA binding"/>
    <property type="evidence" value="ECO:0007669"/>
    <property type="project" value="TreeGrafter"/>
</dbReference>
<dbReference type="EMBL" id="SDRB02002341">
    <property type="protein sequence ID" value="THG19624.1"/>
    <property type="molecule type" value="Genomic_DNA"/>
</dbReference>
<sequence length="734" mass="81392">MPCITQQLLRLYIKAKSASQIKKTQFLCCIRVMVSNLMSGSEEEPEPKPEPEPEYTPAGKALKEKFARLHARQKENLAQRNVKETFAPIDGLSGPESLPQVPLSNSKYGEQEPNSKTDSSSRKRKISTHELSDHLDIPIQSLGHHSFDVVGPSDHVLSTICSNSVPNNDLLPALGLRAPNANRMESSQKKISRSYSRQSRKHPPAILPARGSGRFENSGSSFFDFQEQMVLPKLPVNEKLQPTFPFQARNVPHSHPDLIPTSLSSGPQVGNSNDPVQDIPTMPLFQNINFPHDAPKHNQQQREAGLMLGLGQTLPTYSPFLENHLKLFGNITMRTGSGSSRLLKKNSKTGIWSEDELDFLWIGVQRHGRGNCDAMLQDRRLIFSKFKTAEDLSARWEEEQLKIMEGPAFTLPKPTKPTKPTKLSLFLSISDEMMTRTLHGSRYGGTPKFQPHLTDVKLDFGDLAPSLTQLEQLFLLNSFGTSNTGSLGVHCLSSFDFQKKEDVQGARKRRRTSKNKLPHWLQEAVGVSSKPRGPDLPPTVSAIAQSAQLLYGEEKFTIPPFVVPGPPPSQPKDPRRSLKQKQKKKKKKKKKKKNQRTHVLSHNFQGGLDSNNVLSTSVPLAPTFPLVLQSAVGISGMNCNMPPLNLNTMNPSSSSMFQNPQKKMTTGLSPSPEVLQFVASHVAPHPVSGMTSSNFHESNVLFPESKQSSPFGAWGPLTGYKLDQTESHDSSETE</sequence>
<feature type="compositionally biased region" description="Basic residues" evidence="2">
    <location>
        <begin position="577"/>
        <end position="596"/>
    </location>
</feature>
<evidence type="ECO:0008006" key="5">
    <source>
        <dbReference type="Google" id="ProtNLM"/>
    </source>
</evidence>
<dbReference type="GO" id="GO:0016887">
    <property type="term" value="F:ATP hydrolysis activity"/>
    <property type="evidence" value="ECO:0007669"/>
    <property type="project" value="TreeGrafter"/>
</dbReference>
<feature type="region of interest" description="Disordered" evidence="2">
    <location>
        <begin position="40"/>
        <end position="127"/>
    </location>
</feature>
<protein>
    <recommendedName>
        <fullName evidence="5">Myb-like domain-containing protein</fullName>
    </recommendedName>
</protein>
<dbReference type="PANTHER" id="PTHR45623">
    <property type="entry name" value="CHROMODOMAIN-HELICASE-DNA-BINDING PROTEIN 3-RELATED-RELATED"/>
    <property type="match status" value="1"/>
</dbReference>
<evidence type="ECO:0000313" key="3">
    <source>
        <dbReference type="EMBL" id="THG19624.1"/>
    </source>
</evidence>
<dbReference type="PANTHER" id="PTHR45623:SF28">
    <property type="entry name" value="PROTEIN CHROMATIN REMODELING 4"/>
    <property type="match status" value="1"/>
</dbReference>
<dbReference type="GO" id="GO:0000785">
    <property type="term" value="C:chromatin"/>
    <property type="evidence" value="ECO:0007669"/>
    <property type="project" value="TreeGrafter"/>
</dbReference>
<dbReference type="GO" id="GO:0003682">
    <property type="term" value="F:chromatin binding"/>
    <property type="evidence" value="ECO:0007669"/>
    <property type="project" value="TreeGrafter"/>
</dbReference>
<comment type="caution">
    <text evidence="3">The sequence shown here is derived from an EMBL/GenBank/DDBJ whole genome shotgun (WGS) entry which is preliminary data.</text>
</comment>
<dbReference type="Proteomes" id="UP000306102">
    <property type="component" value="Unassembled WGS sequence"/>
</dbReference>
<evidence type="ECO:0000313" key="4">
    <source>
        <dbReference type="Proteomes" id="UP000306102"/>
    </source>
</evidence>
<organism evidence="3 4">
    <name type="scientific">Camellia sinensis var. sinensis</name>
    <name type="common">China tea</name>
    <dbReference type="NCBI Taxonomy" id="542762"/>
    <lineage>
        <taxon>Eukaryota</taxon>
        <taxon>Viridiplantae</taxon>
        <taxon>Streptophyta</taxon>
        <taxon>Embryophyta</taxon>
        <taxon>Tracheophyta</taxon>
        <taxon>Spermatophyta</taxon>
        <taxon>Magnoliopsida</taxon>
        <taxon>eudicotyledons</taxon>
        <taxon>Gunneridae</taxon>
        <taxon>Pentapetalae</taxon>
        <taxon>asterids</taxon>
        <taxon>Ericales</taxon>
        <taxon>Theaceae</taxon>
        <taxon>Camellia</taxon>
    </lineage>
</organism>
<dbReference type="GO" id="GO:0042393">
    <property type="term" value="F:histone binding"/>
    <property type="evidence" value="ECO:0007669"/>
    <property type="project" value="TreeGrafter"/>
</dbReference>
<feature type="compositionally biased region" description="Basic and acidic residues" evidence="2">
    <location>
        <begin position="61"/>
        <end position="83"/>
    </location>
</feature>
<keyword evidence="4" id="KW-1185">Reference proteome</keyword>
<reference evidence="3 4" key="1">
    <citation type="journal article" date="2018" name="Proc. Natl. Acad. Sci. U.S.A.">
        <title>Draft genome sequence of Camellia sinensis var. sinensis provides insights into the evolution of the tea genome and tea quality.</title>
        <authorList>
            <person name="Wei C."/>
            <person name="Yang H."/>
            <person name="Wang S."/>
            <person name="Zhao J."/>
            <person name="Liu C."/>
            <person name="Gao L."/>
            <person name="Xia E."/>
            <person name="Lu Y."/>
            <person name="Tai Y."/>
            <person name="She G."/>
            <person name="Sun J."/>
            <person name="Cao H."/>
            <person name="Tong W."/>
            <person name="Gao Q."/>
            <person name="Li Y."/>
            <person name="Deng W."/>
            <person name="Jiang X."/>
            <person name="Wang W."/>
            <person name="Chen Q."/>
            <person name="Zhang S."/>
            <person name="Li H."/>
            <person name="Wu J."/>
            <person name="Wang P."/>
            <person name="Li P."/>
            <person name="Shi C."/>
            <person name="Zheng F."/>
            <person name="Jian J."/>
            <person name="Huang B."/>
            <person name="Shan D."/>
            <person name="Shi M."/>
            <person name="Fang C."/>
            <person name="Yue Y."/>
            <person name="Li F."/>
            <person name="Li D."/>
            <person name="Wei S."/>
            <person name="Han B."/>
            <person name="Jiang C."/>
            <person name="Yin Y."/>
            <person name="Xia T."/>
            <person name="Zhang Z."/>
            <person name="Bennetzen J.L."/>
            <person name="Zhao S."/>
            <person name="Wan X."/>
        </authorList>
    </citation>
    <scope>NUCLEOTIDE SEQUENCE [LARGE SCALE GENOMIC DNA]</scope>
    <source>
        <strain evidence="4">cv. Shuchazao</strain>
        <tissue evidence="3">Leaf</tissue>
    </source>
</reference>
<dbReference type="GO" id="GO:0140658">
    <property type="term" value="F:ATP-dependent chromatin remodeler activity"/>
    <property type="evidence" value="ECO:0007669"/>
    <property type="project" value="TreeGrafter"/>
</dbReference>
<proteinExistence type="predicted"/>
<feature type="compositionally biased region" description="Basic and acidic residues" evidence="2">
    <location>
        <begin position="109"/>
        <end position="127"/>
    </location>
</feature>
<feature type="region of interest" description="Disordered" evidence="2">
    <location>
        <begin position="183"/>
        <end position="213"/>
    </location>
</feature>
<keyword evidence="1" id="KW-0539">Nucleus</keyword>
<feature type="compositionally biased region" description="Pro residues" evidence="2">
    <location>
        <begin position="561"/>
        <end position="571"/>
    </location>
</feature>
<gene>
    <name evidence="3" type="ORF">TEA_019045</name>
</gene>
<feature type="region of interest" description="Disordered" evidence="2">
    <location>
        <begin position="713"/>
        <end position="734"/>
    </location>
</feature>
<name>A0A4S4ET60_CAMSN</name>
<dbReference type="STRING" id="542762.A0A4S4ET60"/>
<dbReference type="AlphaFoldDB" id="A0A4S4ET60"/>
<dbReference type="GO" id="GO:0005634">
    <property type="term" value="C:nucleus"/>
    <property type="evidence" value="ECO:0007669"/>
    <property type="project" value="TreeGrafter"/>
</dbReference>